<dbReference type="Pfam" id="PF14361">
    <property type="entry name" value="RsbRD_N"/>
    <property type="match status" value="1"/>
</dbReference>
<comment type="caution">
    <text evidence="5">The sequence shown here is derived from an EMBL/GenBank/DDBJ whole genome shotgun (WGS) entry which is preliminary data.</text>
</comment>
<evidence type="ECO:0000259" key="3">
    <source>
        <dbReference type="Pfam" id="PF14361"/>
    </source>
</evidence>
<keyword evidence="6" id="KW-1185">Reference proteome</keyword>
<dbReference type="Gene3D" id="1.10.10.2840">
    <property type="entry name" value="PucR C-terminal helix-turn-helix domain"/>
    <property type="match status" value="1"/>
</dbReference>
<dbReference type="Proteomes" id="UP001598673">
    <property type="component" value="Unassembled WGS sequence"/>
</dbReference>
<gene>
    <name evidence="5" type="ORF">ACFWGY_22405</name>
</gene>
<feature type="domain" description="PucR C-terminal helix-turn-helix" evidence="2">
    <location>
        <begin position="335"/>
        <end position="391"/>
    </location>
</feature>
<accession>A0ABW6GA89</accession>
<evidence type="ECO:0000259" key="4">
    <source>
        <dbReference type="Pfam" id="PF17853"/>
    </source>
</evidence>
<dbReference type="InterPro" id="IPR051448">
    <property type="entry name" value="CdaR-like_regulators"/>
</dbReference>
<sequence>MAMLPEPAPATRELARRLLARAPELANLLRDTIVQNDDVYATTDRVAPEELLRSCRDNMLRSLQSLSGQVPDGDDLFDAARLTARRRADAGFPLESLLHAFRLGTEVLWAALLDEARTSAPDALGELLDGAVQVMQLMDVMSLATATEYRARQSAAQRRDSERRQAVLEGLLDGRGGDPLVADEANRVLGLTSTTRLAVVVVGHAGPSTSPSHSPADALTALGFASQWQLRADREVGLVELGSAPLSRLVGQLGRVVEGKAGVSPAFTGLTESASAYRLAELALDTVPEGRAMVAAFEDRLPEALLAANRPIADRIQEHALGQLLVLDPDKRDLLLRTLDCWFRRDGAATEVGDELNCHRNTVLQRLARIEALTGRSLRDHRDQLLLRLAVLDR</sequence>
<dbReference type="InterPro" id="IPR042070">
    <property type="entry name" value="PucR_C-HTH_sf"/>
</dbReference>
<protein>
    <submittedName>
        <fullName evidence="5">PucR family transcriptional regulator</fullName>
    </submittedName>
</protein>
<dbReference type="EMBL" id="JBHXCV010000017">
    <property type="protein sequence ID" value="MFD6796090.1"/>
    <property type="molecule type" value="Genomic_DNA"/>
</dbReference>
<dbReference type="PANTHER" id="PTHR33744:SF1">
    <property type="entry name" value="DNA-BINDING TRANSCRIPTIONAL ACTIVATOR ADER"/>
    <property type="match status" value="1"/>
</dbReference>
<proteinExistence type="inferred from homology"/>
<dbReference type="PANTHER" id="PTHR33744">
    <property type="entry name" value="CARBOHYDRATE DIACID REGULATOR"/>
    <property type="match status" value="1"/>
</dbReference>
<evidence type="ECO:0000259" key="2">
    <source>
        <dbReference type="Pfam" id="PF13556"/>
    </source>
</evidence>
<dbReference type="InterPro" id="IPR041522">
    <property type="entry name" value="CdaR_GGDEF"/>
</dbReference>
<evidence type="ECO:0000313" key="5">
    <source>
        <dbReference type="EMBL" id="MFD6796090.1"/>
    </source>
</evidence>
<evidence type="ECO:0000256" key="1">
    <source>
        <dbReference type="ARBA" id="ARBA00006754"/>
    </source>
</evidence>
<feature type="domain" description="RsbT co-antagonist protein RsbRD N-terminal" evidence="3">
    <location>
        <begin position="23"/>
        <end position="164"/>
    </location>
</feature>
<dbReference type="Pfam" id="PF17853">
    <property type="entry name" value="GGDEF_2"/>
    <property type="match status" value="1"/>
</dbReference>
<feature type="domain" description="CdaR GGDEF-like" evidence="4">
    <location>
        <begin position="177"/>
        <end position="285"/>
    </location>
</feature>
<dbReference type="RefSeq" id="WP_258935673.1">
    <property type="nucleotide sequence ID" value="NZ_JANBBF010000002.1"/>
</dbReference>
<evidence type="ECO:0000313" key="6">
    <source>
        <dbReference type="Proteomes" id="UP001598673"/>
    </source>
</evidence>
<reference evidence="5 6" key="1">
    <citation type="submission" date="2024-09" db="EMBL/GenBank/DDBJ databases">
        <title>The Natural Products Discovery Center: Release of the First 8490 Sequenced Strains for Exploring Actinobacteria Biosynthetic Diversity.</title>
        <authorList>
            <person name="Kalkreuter E."/>
            <person name="Kautsar S.A."/>
            <person name="Yang D."/>
            <person name="Bader C.D."/>
            <person name="Teijaro C.N."/>
            <person name="Fluegel L."/>
            <person name="Davis C.M."/>
            <person name="Simpson J.R."/>
            <person name="Lauterbach L."/>
            <person name="Steele A.D."/>
            <person name="Gui C."/>
            <person name="Meng S."/>
            <person name="Li G."/>
            <person name="Viehrig K."/>
            <person name="Ye F."/>
            <person name="Su P."/>
            <person name="Kiefer A.F."/>
            <person name="Nichols A."/>
            <person name="Cepeda A.J."/>
            <person name="Yan W."/>
            <person name="Fan B."/>
            <person name="Jiang Y."/>
            <person name="Adhikari A."/>
            <person name="Zheng C.-J."/>
            <person name="Schuster L."/>
            <person name="Cowan T.M."/>
            <person name="Smanski M.J."/>
            <person name="Chevrette M.G."/>
            <person name="De Carvalho L.P.S."/>
            <person name="Shen B."/>
        </authorList>
    </citation>
    <scope>NUCLEOTIDE SEQUENCE [LARGE SCALE GENOMIC DNA]</scope>
    <source>
        <strain evidence="5 6">NPDC060353</strain>
    </source>
</reference>
<dbReference type="Pfam" id="PF13556">
    <property type="entry name" value="HTH_30"/>
    <property type="match status" value="1"/>
</dbReference>
<name>A0ABW6GA89_9PSEU</name>
<dbReference type="InterPro" id="IPR025736">
    <property type="entry name" value="PucR_C-HTH_dom"/>
</dbReference>
<organism evidence="5 6">
    <name type="scientific">Prauserella salsuginis</name>
    <dbReference type="NCBI Taxonomy" id="387889"/>
    <lineage>
        <taxon>Bacteria</taxon>
        <taxon>Bacillati</taxon>
        <taxon>Actinomycetota</taxon>
        <taxon>Actinomycetes</taxon>
        <taxon>Pseudonocardiales</taxon>
        <taxon>Pseudonocardiaceae</taxon>
        <taxon>Prauserella</taxon>
        <taxon>Prauserella salsuginis group</taxon>
    </lineage>
</organism>
<dbReference type="InterPro" id="IPR025751">
    <property type="entry name" value="RsbRD_N_dom"/>
</dbReference>
<comment type="similarity">
    <text evidence="1">Belongs to the CdaR family.</text>
</comment>